<dbReference type="AlphaFoldDB" id="A0A2X1BQQ2"/>
<dbReference type="Proteomes" id="UP000251431">
    <property type="component" value="Unassembled WGS sequence"/>
</dbReference>
<sequence length="166" mass="19255">MKGYNLYEFESKSEFEKYIKVNKITLLNKDCADQKKFYGVSSDTRDSIFIGIVGEQHGIDPALQVVERENCILISIDEKIYCVGLENYKLIWMMEFNSLVFEIIKLPDTSILILCELGVVCLTYHGEKLWEHTSEVITDYELEENTLKLFTDEEEYSLLLKNGSVI</sequence>
<gene>
    <name evidence="1" type="ORF">NCTC7582_04209</name>
</gene>
<organism evidence="1 2">
    <name type="scientific">Lysinibacillus capsici</name>
    <dbReference type="NCBI Taxonomy" id="2115968"/>
    <lineage>
        <taxon>Bacteria</taxon>
        <taxon>Bacillati</taxon>
        <taxon>Bacillota</taxon>
        <taxon>Bacilli</taxon>
        <taxon>Bacillales</taxon>
        <taxon>Bacillaceae</taxon>
        <taxon>Lysinibacillus</taxon>
    </lineage>
</organism>
<accession>A0A2X1BQQ2</accession>
<proteinExistence type="predicted"/>
<dbReference type="EMBL" id="UAQE01000004">
    <property type="protein sequence ID" value="SPU38255.1"/>
    <property type="molecule type" value="Genomic_DNA"/>
</dbReference>
<name>A0A2X1BQQ2_9BACI</name>
<evidence type="ECO:0000313" key="2">
    <source>
        <dbReference type="Proteomes" id="UP000251431"/>
    </source>
</evidence>
<reference evidence="1 2" key="1">
    <citation type="submission" date="2018-06" db="EMBL/GenBank/DDBJ databases">
        <authorList>
            <consortium name="Pathogen Informatics"/>
            <person name="Doyle S."/>
        </authorList>
    </citation>
    <scope>NUCLEOTIDE SEQUENCE [LARGE SCALE GENOMIC DNA]</scope>
    <source>
        <strain evidence="1 2">NCTC7582</strain>
    </source>
</reference>
<protein>
    <submittedName>
        <fullName evidence="1">Uncharacterized protein</fullName>
    </submittedName>
</protein>
<dbReference type="RefSeq" id="WP_112118300.1">
    <property type="nucleotide sequence ID" value="NZ_UAQE01000004.1"/>
</dbReference>
<evidence type="ECO:0000313" key="1">
    <source>
        <dbReference type="EMBL" id="SPU38255.1"/>
    </source>
</evidence>